<comment type="subcellular location">
    <subcellularLocation>
        <location evidence="1">Membrane</location>
        <topology evidence="1">Single-pass type I membrane protein</topology>
    </subcellularLocation>
</comment>
<evidence type="ECO:0000256" key="6">
    <source>
        <dbReference type="SAM" id="MobiDB-lite"/>
    </source>
</evidence>
<dbReference type="InterPro" id="IPR036179">
    <property type="entry name" value="Ig-like_dom_sf"/>
</dbReference>
<dbReference type="PROSITE" id="PS50853">
    <property type="entry name" value="FN3"/>
    <property type="match status" value="1"/>
</dbReference>
<keyword evidence="8" id="KW-0732">Signal</keyword>
<evidence type="ECO:0000313" key="12">
    <source>
        <dbReference type="Proteomes" id="UP001164746"/>
    </source>
</evidence>
<feature type="domain" description="Ig-like" evidence="9">
    <location>
        <begin position="267"/>
        <end position="350"/>
    </location>
</feature>
<evidence type="ECO:0000259" key="10">
    <source>
        <dbReference type="PROSITE" id="PS50853"/>
    </source>
</evidence>
<dbReference type="SMART" id="SM00409">
    <property type="entry name" value="IG"/>
    <property type="match status" value="4"/>
</dbReference>
<feature type="region of interest" description="Disordered" evidence="6">
    <location>
        <begin position="678"/>
        <end position="768"/>
    </location>
</feature>
<proteinExistence type="predicted"/>
<dbReference type="InterPro" id="IPR013783">
    <property type="entry name" value="Ig-like_fold"/>
</dbReference>
<evidence type="ECO:0000256" key="5">
    <source>
        <dbReference type="ARBA" id="ARBA00023319"/>
    </source>
</evidence>
<dbReference type="SUPFAM" id="SSF48726">
    <property type="entry name" value="Immunoglobulin"/>
    <property type="match status" value="2"/>
</dbReference>
<keyword evidence="5" id="KW-0393">Immunoglobulin domain</keyword>
<dbReference type="PROSITE" id="PS50835">
    <property type="entry name" value="IG_LIKE"/>
    <property type="match status" value="2"/>
</dbReference>
<evidence type="ECO:0000313" key="11">
    <source>
        <dbReference type="EMBL" id="WAR06594.1"/>
    </source>
</evidence>
<dbReference type="Proteomes" id="UP001164746">
    <property type="component" value="Chromosome 5"/>
</dbReference>
<evidence type="ECO:0000259" key="9">
    <source>
        <dbReference type="PROSITE" id="PS50835"/>
    </source>
</evidence>
<dbReference type="Pfam" id="PF00041">
    <property type="entry name" value="fn3"/>
    <property type="match status" value="1"/>
</dbReference>
<feature type="signal peptide" evidence="8">
    <location>
        <begin position="1"/>
        <end position="21"/>
    </location>
</feature>
<keyword evidence="7" id="KW-1133">Transmembrane helix</keyword>
<evidence type="ECO:0000256" key="8">
    <source>
        <dbReference type="SAM" id="SignalP"/>
    </source>
</evidence>
<dbReference type="PANTHER" id="PTHR11640">
    <property type="entry name" value="NEPHRIN"/>
    <property type="match status" value="1"/>
</dbReference>
<sequence length="768" mass="85168">MKTSFLLRCVIMSWMVLYFHSNLDITAFTISGNGTRTDGASVLQGENLKLTCSSSRTDIIFVDWSKKPRGNSAYQTAPSVSMKMNLGGMCSFNPKYPVPANMKCDCVSISKYTCILISVQAEMRDDMWRCRFTYGLQASAAFEHTNDLTIDLTVDITSTVISSPIVNPVSVIVNTTGTFLCETSPGNPVATVVWYKDNTTSTNGNDTQITSGTNTSSTPDGHLIVTHGTLTLQVQRDDQDLGVYCRARNREQWFTSGTKKINVLYGPKMRTLKDVSVIRGEKFEYPCLYEPGNPTAVFFEWTRAETIAPWTKQNAQNLTISVVQRSDETSYTCNVSNGAENLKFLLNNVSNTLVEIEEHSTNNLQCLLESDPASIMFIVKDGKTILERPGVHQLIHEMTAKCSDMGVYTCSGYNQYGTAENASVGSARQPPGVDAKLNYTARPNENVTMSYTIAAYPVPKPSKFVWKGCINESEDSCNSSLDGKLKFDVTTEGLSSSLTIRDVKIEDYGMYQFSVYNGIGSRFIEWLHLKPIGKPDSPSDFHVIQEEIYETSAVLTWTPSSDNGSPQMFYITYTKKGDQSGWIKKSIEYKRDVQMNYTLRNLEPETEYIVSIYASNEKGFSPTINDTFMTLKHIPGKHADSQVALIGGSIGGGIAVVLVAIGVILILKKFRTSGYTKNRDKLTKRTSQLSSQQKKNDDNPAGQSISGTDGPRCNAAQTYEELSMKTEKGDNGPDNSQVYTPLDTSKSQSHMYFRNAKQEDPVYNDSVL</sequence>
<dbReference type="InterPro" id="IPR013162">
    <property type="entry name" value="CD80_C2-set"/>
</dbReference>
<reference evidence="11" key="1">
    <citation type="submission" date="2022-11" db="EMBL/GenBank/DDBJ databases">
        <title>Centuries of genome instability and evolution in soft-shell clam transmissible cancer (bioRxiv).</title>
        <authorList>
            <person name="Hart S.F.M."/>
            <person name="Yonemitsu M.A."/>
            <person name="Giersch R.M."/>
            <person name="Beal B.F."/>
            <person name="Arriagada G."/>
            <person name="Davis B.W."/>
            <person name="Ostrander E.A."/>
            <person name="Goff S.P."/>
            <person name="Metzger M.J."/>
        </authorList>
    </citation>
    <scope>NUCLEOTIDE SEQUENCE</scope>
    <source>
        <strain evidence="11">MELC-2E11</strain>
        <tissue evidence="11">Siphon/mantle</tissue>
    </source>
</reference>
<feature type="compositionally biased region" description="Polar residues" evidence="6">
    <location>
        <begin position="733"/>
        <end position="750"/>
    </location>
</feature>
<evidence type="ECO:0000256" key="3">
    <source>
        <dbReference type="ARBA" id="ARBA00023157"/>
    </source>
</evidence>
<gene>
    <name evidence="11" type="ORF">MAR_021963</name>
</gene>
<dbReference type="EMBL" id="CP111016">
    <property type="protein sequence ID" value="WAR06594.1"/>
    <property type="molecule type" value="Genomic_DNA"/>
</dbReference>
<dbReference type="SMART" id="SM00060">
    <property type="entry name" value="FN3"/>
    <property type="match status" value="1"/>
</dbReference>
<organism evidence="11 12">
    <name type="scientific">Mya arenaria</name>
    <name type="common">Soft-shell clam</name>
    <dbReference type="NCBI Taxonomy" id="6604"/>
    <lineage>
        <taxon>Eukaryota</taxon>
        <taxon>Metazoa</taxon>
        <taxon>Spiralia</taxon>
        <taxon>Lophotrochozoa</taxon>
        <taxon>Mollusca</taxon>
        <taxon>Bivalvia</taxon>
        <taxon>Autobranchia</taxon>
        <taxon>Heteroconchia</taxon>
        <taxon>Euheterodonta</taxon>
        <taxon>Imparidentia</taxon>
        <taxon>Neoheterodontei</taxon>
        <taxon>Myida</taxon>
        <taxon>Myoidea</taxon>
        <taxon>Myidae</taxon>
        <taxon>Mya</taxon>
    </lineage>
</organism>
<dbReference type="InterPro" id="IPR003599">
    <property type="entry name" value="Ig_sub"/>
</dbReference>
<dbReference type="InterPro" id="IPR051275">
    <property type="entry name" value="Cell_adhesion_signaling"/>
</dbReference>
<dbReference type="Gene3D" id="2.60.40.10">
    <property type="entry name" value="Immunoglobulins"/>
    <property type="match status" value="5"/>
</dbReference>
<dbReference type="PANTHER" id="PTHR11640:SF31">
    <property type="entry name" value="IRREGULAR CHIASM C-ROUGHEST PROTEIN-RELATED"/>
    <property type="match status" value="1"/>
</dbReference>
<evidence type="ECO:0000256" key="2">
    <source>
        <dbReference type="ARBA" id="ARBA00023136"/>
    </source>
</evidence>
<keyword evidence="7" id="KW-0812">Transmembrane</keyword>
<dbReference type="InterPro" id="IPR007110">
    <property type="entry name" value="Ig-like_dom"/>
</dbReference>
<dbReference type="SUPFAM" id="SSF49265">
    <property type="entry name" value="Fibronectin type III"/>
    <property type="match status" value="1"/>
</dbReference>
<feature type="domain" description="Fibronectin type-III" evidence="10">
    <location>
        <begin position="537"/>
        <end position="634"/>
    </location>
</feature>
<evidence type="ECO:0000256" key="7">
    <source>
        <dbReference type="SAM" id="Phobius"/>
    </source>
</evidence>
<feature type="chain" id="PRO_5047351748" evidence="8">
    <location>
        <begin position="22"/>
        <end position="768"/>
    </location>
</feature>
<keyword evidence="3" id="KW-1015">Disulfide bond</keyword>
<feature type="transmembrane region" description="Helical" evidence="7">
    <location>
        <begin position="643"/>
        <end position="667"/>
    </location>
</feature>
<protein>
    <submittedName>
        <fullName evidence="11">CNTN5-like protein</fullName>
    </submittedName>
</protein>
<keyword evidence="4" id="KW-0325">Glycoprotein</keyword>
<dbReference type="InterPro" id="IPR036116">
    <property type="entry name" value="FN3_sf"/>
</dbReference>
<evidence type="ECO:0000256" key="1">
    <source>
        <dbReference type="ARBA" id="ARBA00004479"/>
    </source>
</evidence>
<name>A0ABY7EBU4_MYAAR</name>
<keyword evidence="12" id="KW-1185">Reference proteome</keyword>
<dbReference type="CDD" id="cd00063">
    <property type="entry name" value="FN3"/>
    <property type="match status" value="1"/>
</dbReference>
<accession>A0ABY7EBU4</accession>
<feature type="compositionally biased region" description="Basic and acidic residues" evidence="6">
    <location>
        <begin position="722"/>
        <end position="731"/>
    </location>
</feature>
<keyword evidence="2 7" id="KW-0472">Membrane</keyword>
<dbReference type="CDD" id="cd00096">
    <property type="entry name" value="Ig"/>
    <property type="match status" value="1"/>
</dbReference>
<feature type="domain" description="Ig-like" evidence="9">
    <location>
        <begin position="164"/>
        <end position="262"/>
    </location>
</feature>
<dbReference type="InterPro" id="IPR003961">
    <property type="entry name" value="FN3_dom"/>
</dbReference>
<dbReference type="Pfam" id="PF08205">
    <property type="entry name" value="C2-set_2"/>
    <property type="match status" value="1"/>
</dbReference>
<evidence type="ECO:0000256" key="4">
    <source>
        <dbReference type="ARBA" id="ARBA00023180"/>
    </source>
</evidence>